<feature type="binding site" evidence="17">
    <location>
        <position position="356"/>
    </location>
    <ligand>
        <name>substrate</name>
    </ligand>
</feature>
<dbReference type="NCBIfam" id="TIGR01176">
    <property type="entry name" value="fum_red_Fp"/>
    <property type="match status" value="1"/>
</dbReference>
<feature type="binding site" evidence="17">
    <location>
        <begin position="37"/>
        <end position="52"/>
    </location>
    <ligand>
        <name>FAD</name>
        <dbReference type="ChEBI" id="CHEBI:57692"/>
    </ligand>
</feature>
<comment type="cofactor">
    <cofactor evidence="1 17 18">
        <name>FAD</name>
        <dbReference type="ChEBI" id="CHEBI:57692"/>
    </cofactor>
</comment>
<dbReference type="PANTHER" id="PTHR11632:SF82">
    <property type="entry name" value="FUMARATE REDUCTASE FLAVOPROTEIN SUBUNIT"/>
    <property type="match status" value="1"/>
</dbReference>
<evidence type="ECO:0000256" key="14">
    <source>
        <dbReference type="ARBA" id="ARBA00034412"/>
    </source>
</evidence>
<evidence type="ECO:0000256" key="11">
    <source>
        <dbReference type="ARBA" id="ARBA00022982"/>
    </source>
</evidence>
<organism evidence="21 22">
    <name type="scientific">Candidatus Anaerobiospirillum pullicola</name>
    <dbReference type="NCBI Taxonomy" id="2838451"/>
    <lineage>
        <taxon>Bacteria</taxon>
        <taxon>Pseudomonadati</taxon>
        <taxon>Pseudomonadota</taxon>
        <taxon>Gammaproteobacteria</taxon>
        <taxon>Aeromonadales</taxon>
        <taxon>Succinivibrionaceae</taxon>
        <taxon>Anaerobiospirillum</taxon>
    </lineage>
</organism>
<keyword evidence="11 18" id="KW-0249">Electron transport</keyword>
<dbReference type="GO" id="GO:0005886">
    <property type="term" value="C:plasma membrane"/>
    <property type="evidence" value="ECO:0007669"/>
    <property type="project" value="UniProtKB-SubCell"/>
</dbReference>
<dbReference type="Pfam" id="PF00890">
    <property type="entry name" value="FAD_binding_2"/>
    <property type="match status" value="1"/>
</dbReference>
<name>A0A948TF55_9GAMM</name>
<gene>
    <name evidence="21" type="primary">frdA</name>
    <name evidence="21" type="ORF">H9847_02025</name>
</gene>
<protein>
    <recommendedName>
        <fullName evidence="5 18">Fumarate reductase flavoprotein subunit</fullName>
        <ecNumber evidence="4 18">1.3.5.1</ecNumber>
    </recommendedName>
</protein>
<evidence type="ECO:0000256" key="18">
    <source>
        <dbReference type="RuleBase" id="RU362050"/>
    </source>
</evidence>
<dbReference type="Gene3D" id="3.50.50.60">
    <property type="entry name" value="FAD/NAD(P)-binding domain"/>
    <property type="match status" value="1"/>
</dbReference>
<dbReference type="Pfam" id="PF02910">
    <property type="entry name" value="Succ_DH_flav_C"/>
    <property type="match status" value="1"/>
</dbReference>
<dbReference type="Gene3D" id="3.90.700.10">
    <property type="entry name" value="Succinate dehydrogenase/fumarate reductase flavoprotein, catalytic domain"/>
    <property type="match status" value="1"/>
</dbReference>
<accession>A0A948TF55</accession>
<keyword evidence="8 17" id="KW-0285">Flavoprotein</keyword>
<feature type="binding site" evidence="17">
    <location>
        <begin position="396"/>
        <end position="397"/>
    </location>
    <ligand>
        <name>FAD</name>
        <dbReference type="ChEBI" id="CHEBI:57692"/>
    </ligand>
</feature>
<keyword evidence="7" id="KW-1003">Cell membrane</keyword>
<evidence type="ECO:0000256" key="9">
    <source>
        <dbReference type="ARBA" id="ARBA00022741"/>
    </source>
</evidence>
<feature type="domain" description="FAD-dependent oxidoreductase 2 FAD-binding" evidence="19">
    <location>
        <begin position="7"/>
        <end position="397"/>
    </location>
</feature>
<dbReference type="Gene3D" id="4.10.80.40">
    <property type="entry name" value="succinate dehydrogenase protein domain"/>
    <property type="match status" value="1"/>
</dbReference>
<dbReference type="EC" id="1.3.5.1" evidence="4 18"/>
<feature type="binding site" evidence="17">
    <location>
        <position position="233"/>
    </location>
    <ligand>
        <name>substrate</name>
    </ligand>
</feature>
<evidence type="ECO:0000259" key="20">
    <source>
        <dbReference type="Pfam" id="PF02910"/>
    </source>
</evidence>
<dbReference type="NCBIfam" id="TIGR01812">
    <property type="entry name" value="sdhA_frdA_Gneg"/>
    <property type="match status" value="1"/>
</dbReference>
<comment type="catalytic activity">
    <reaction evidence="14">
        <text>a menaquinone + succinate = a menaquinol + fumarate</text>
        <dbReference type="Rhea" id="RHEA:27834"/>
        <dbReference type="Rhea" id="RHEA-COMP:9537"/>
        <dbReference type="Rhea" id="RHEA-COMP:9539"/>
        <dbReference type="ChEBI" id="CHEBI:16374"/>
        <dbReference type="ChEBI" id="CHEBI:18151"/>
        <dbReference type="ChEBI" id="CHEBI:29806"/>
        <dbReference type="ChEBI" id="CHEBI:30031"/>
        <dbReference type="EC" id="1.3.5.1"/>
    </reaction>
</comment>
<comment type="similarity">
    <text evidence="3 18">Belongs to the FAD-dependent oxidoreductase 2 family. FRD/SDH subfamily.</text>
</comment>
<evidence type="ECO:0000256" key="16">
    <source>
        <dbReference type="PIRSR" id="PIRSR000171-1"/>
    </source>
</evidence>
<comment type="catalytic activity">
    <reaction evidence="15 18">
        <text>a quinone + succinate = fumarate + a quinol</text>
        <dbReference type="Rhea" id="RHEA:40523"/>
        <dbReference type="ChEBI" id="CHEBI:24646"/>
        <dbReference type="ChEBI" id="CHEBI:29806"/>
        <dbReference type="ChEBI" id="CHEBI:30031"/>
        <dbReference type="ChEBI" id="CHEBI:132124"/>
        <dbReference type="EC" id="1.3.5.1"/>
    </reaction>
</comment>
<feature type="binding site" evidence="17">
    <location>
        <position position="212"/>
    </location>
    <ligand>
        <name>FAD</name>
        <dbReference type="ChEBI" id="CHEBI:57692"/>
    </ligand>
</feature>
<evidence type="ECO:0000256" key="4">
    <source>
        <dbReference type="ARBA" id="ARBA00012792"/>
    </source>
</evidence>
<keyword evidence="12 18" id="KW-0560">Oxidoreductase</keyword>
<evidence type="ECO:0000256" key="10">
    <source>
        <dbReference type="ARBA" id="ARBA00022827"/>
    </source>
</evidence>
<dbReference type="InterPro" id="IPR027477">
    <property type="entry name" value="Succ_DH/fumarate_Rdtase_cat_sf"/>
</dbReference>
<dbReference type="SUPFAM" id="SSF51905">
    <property type="entry name" value="FAD/NAD(P)-binding domain"/>
    <property type="match status" value="1"/>
</dbReference>
<feature type="domain" description="Fumarate reductase/succinate dehydrogenase flavoprotein-like C-terminal" evidence="20">
    <location>
        <begin position="453"/>
        <end position="585"/>
    </location>
</feature>
<keyword evidence="10 17" id="KW-0274">FAD</keyword>
<dbReference type="NCBIfam" id="NF006686">
    <property type="entry name" value="PRK09231.1"/>
    <property type="match status" value="1"/>
</dbReference>
<dbReference type="InterPro" id="IPR036188">
    <property type="entry name" value="FAD/NAD-bd_sf"/>
</dbReference>
<sequence>MEKIQADVAIVGAGGTGLRAAIAVAQADPKLRVALISKVYPMRSHTVAAEGGAAGVIRDDDSYQKHFEDTVAGGDWLCEQDVVEFFVRHTTAELFQLEHWGCPWSRKPDGDVNVRRFGGMKVPRTWFAADKSGFHMLHTLFQTSVQFPSIQRFDEHFALDLLVEDGVCRGVVCYDLQNGVFRQINAKAVILATGGAGRAYIFNTDGGIVTGDGISLAYRHGVPIRDMEFVQYHPTGLLGCGILMTEGCRGEGGVLYNKDGYRYLQDYGLGPETPVGHPKNKFMELGPRDRLSQAFWQESRKGRTIKYPLGEAVHLDLTHLGEKYLHERLPMICELAQTYSGVDPVKQPVPVRPVVHYTMGGIETDGKTATRMPGLYAAGECASVGIHGANRLGSNSLVETIVFGKVAGDEAANRAHELADYDSAELDRQAEAAEARALALFDVQGNESQSKIRTEMGESMEKGVGIYREATTMQETIDVLKDLRQRIKNVPITDRGRVFNTEWMNLIELHYTLDCAETMVYSAINRKESRGSHQRLDGPDGAYTQRDDKNFLKHTLAIYNKETGLPDISYSDVKITTFQPAKRVYGAEAEAAEAAKAAKAAGAAEPEKEAKK</sequence>
<keyword evidence="6 18" id="KW-0813">Transport</keyword>
<dbReference type="GO" id="GO:0022900">
    <property type="term" value="P:electron transport chain"/>
    <property type="evidence" value="ECO:0007669"/>
    <property type="project" value="UniProtKB-UniRule"/>
</dbReference>
<dbReference type="PROSITE" id="PS00504">
    <property type="entry name" value="FRD_SDH_FAD_BINDING"/>
    <property type="match status" value="1"/>
</dbReference>
<dbReference type="SUPFAM" id="SSF46977">
    <property type="entry name" value="Succinate dehydrogenase/fumarate reductase flavoprotein C-terminal domain"/>
    <property type="match status" value="1"/>
</dbReference>
<reference evidence="21" key="1">
    <citation type="journal article" date="2021" name="PeerJ">
        <title>Extensive microbial diversity within the chicken gut microbiome revealed by metagenomics and culture.</title>
        <authorList>
            <person name="Gilroy R."/>
            <person name="Ravi A."/>
            <person name="Getino M."/>
            <person name="Pursley I."/>
            <person name="Horton D.L."/>
            <person name="Alikhan N.F."/>
            <person name="Baker D."/>
            <person name="Gharbi K."/>
            <person name="Hall N."/>
            <person name="Watson M."/>
            <person name="Adriaenssens E.M."/>
            <person name="Foster-Nyarko E."/>
            <person name="Jarju S."/>
            <person name="Secka A."/>
            <person name="Antonio M."/>
            <person name="Oren A."/>
            <person name="Chaudhuri R.R."/>
            <person name="La Ragione R."/>
            <person name="Hildebrand F."/>
            <person name="Pallen M.J."/>
        </authorList>
    </citation>
    <scope>NUCLEOTIDE SEQUENCE</scope>
    <source>
        <strain evidence="21">378</strain>
    </source>
</reference>
<dbReference type="InterPro" id="IPR014006">
    <property type="entry name" value="Succ_Dhase_FrdA_Gneg"/>
</dbReference>
<dbReference type="InterPro" id="IPR037099">
    <property type="entry name" value="Fum_R/Succ_DH_flav-like_C_sf"/>
</dbReference>
<evidence type="ECO:0000256" key="3">
    <source>
        <dbReference type="ARBA" id="ARBA00008040"/>
    </source>
</evidence>
<evidence type="ECO:0000256" key="6">
    <source>
        <dbReference type="ARBA" id="ARBA00022448"/>
    </source>
</evidence>
<evidence type="ECO:0000259" key="19">
    <source>
        <dbReference type="Pfam" id="PF00890"/>
    </source>
</evidence>
<dbReference type="InterPro" id="IPR003953">
    <property type="entry name" value="FAD-dep_OxRdtase_2_FAD-bd"/>
</dbReference>
<evidence type="ECO:0000256" key="8">
    <source>
        <dbReference type="ARBA" id="ARBA00022630"/>
    </source>
</evidence>
<feature type="binding site" evidence="17">
    <location>
        <position position="380"/>
    </location>
    <ligand>
        <name>FAD</name>
        <dbReference type="ChEBI" id="CHEBI:57692"/>
    </ligand>
</feature>
<feature type="binding site" evidence="17">
    <location>
        <begin position="12"/>
        <end position="17"/>
    </location>
    <ligand>
        <name>FAD</name>
        <dbReference type="ChEBI" id="CHEBI:57692"/>
    </ligand>
</feature>
<dbReference type="GO" id="GO:0050660">
    <property type="term" value="F:flavin adenine dinucleotide binding"/>
    <property type="evidence" value="ECO:0007669"/>
    <property type="project" value="InterPro"/>
</dbReference>
<proteinExistence type="inferred from homology"/>
<dbReference type="PRINTS" id="PR00368">
    <property type="entry name" value="FADPNR"/>
</dbReference>
<dbReference type="GO" id="GO:0006113">
    <property type="term" value="P:fermentation"/>
    <property type="evidence" value="ECO:0007669"/>
    <property type="project" value="TreeGrafter"/>
</dbReference>
<dbReference type="Gene3D" id="1.20.58.100">
    <property type="entry name" value="Fumarate reductase/succinate dehydrogenase flavoprotein-like, C-terminal domain"/>
    <property type="match status" value="1"/>
</dbReference>
<dbReference type="InterPro" id="IPR003952">
    <property type="entry name" value="FRD_SDH_FAD_BS"/>
</dbReference>
<evidence type="ECO:0000256" key="5">
    <source>
        <dbReference type="ARBA" id="ARBA00014044"/>
    </source>
</evidence>
<evidence type="ECO:0000256" key="2">
    <source>
        <dbReference type="ARBA" id="ARBA00004515"/>
    </source>
</evidence>
<dbReference type="FunFam" id="4.10.80.40:FF:000003">
    <property type="entry name" value="Fumarate reductase flavoprotein subunit"/>
    <property type="match status" value="1"/>
</dbReference>
<keyword evidence="13" id="KW-0472">Membrane</keyword>
<dbReference type="PIRSF" id="PIRSF000171">
    <property type="entry name" value="SDHA_APRA_LASPO"/>
    <property type="match status" value="1"/>
</dbReference>
<dbReference type="InterPro" id="IPR015939">
    <property type="entry name" value="Fum_Rdtase/Succ_DH_flav-like_C"/>
</dbReference>
<feature type="binding site" evidence="17">
    <location>
        <position position="245"/>
    </location>
    <ligand>
        <name>substrate</name>
    </ligand>
</feature>
<dbReference type="InterPro" id="IPR005884">
    <property type="entry name" value="Fum_red_fp"/>
</dbReference>
<dbReference type="SUPFAM" id="SSF56425">
    <property type="entry name" value="Succinate dehydrogenase/fumarate reductase flavoprotein, catalytic domain"/>
    <property type="match status" value="1"/>
</dbReference>
<keyword evidence="9" id="KW-0547">Nucleotide-binding</keyword>
<dbReference type="GO" id="GO:0009061">
    <property type="term" value="P:anaerobic respiration"/>
    <property type="evidence" value="ECO:0007669"/>
    <property type="project" value="InterPro"/>
</dbReference>
<dbReference type="InterPro" id="IPR030664">
    <property type="entry name" value="SdhA/FrdA/AprA"/>
</dbReference>
<evidence type="ECO:0000313" key="21">
    <source>
        <dbReference type="EMBL" id="MBU3843637.1"/>
    </source>
</evidence>
<comment type="subunit">
    <text evidence="18">Part of an enzyme complex containing four subunits: a flavoprotein (FrdA), an iron-sulfur protein (FrdB), and two hydrophobic anchor proteins (FrdC and FrdD).</text>
</comment>
<dbReference type="EMBL" id="JAHLFE010000037">
    <property type="protein sequence ID" value="MBU3843637.1"/>
    <property type="molecule type" value="Genomic_DNA"/>
</dbReference>
<evidence type="ECO:0000313" key="22">
    <source>
        <dbReference type="Proteomes" id="UP000733611"/>
    </source>
</evidence>
<feature type="active site" description="Proton acceptor" evidence="16">
    <location>
        <position position="288"/>
    </location>
</feature>
<comment type="caution">
    <text evidence="21">The sequence shown here is derived from an EMBL/GenBank/DDBJ whole genome shotgun (WGS) entry which is preliminary data.</text>
</comment>
<dbReference type="GO" id="GO:0009055">
    <property type="term" value="F:electron transfer activity"/>
    <property type="evidence" value="ECO:0007669"/>
    <property type="project" value="TreeGrafter"/>
</dbReference>
<evidence type="ECO:0000256" key="7">
    <source>
        <dbReference type="ARBA" id="ARBA00022475"/>
    </source>
</evidence>
<dbReference type="Proteomes" id="UP000733611">
    <property type="component" value="Unassembled WGS sequence"/>
</dbReference>
<dbReference type="FunFam" id="3.90.700.10:FF:000003">
    <property type="entry name" value="Fumarate reductase flavoprotein subunit"/>
    <property type="match status" value="1"/>
</dbReference>
<dbReference type="FunFam" id="1.20.58.100:FF:000001">
    <property type="entry name" value="Succinate dehydrogenase flavoprotein subunit (SdhA)"/>
    <property type="match status" value="1"/>
</dbReference>
<dbReference type="AlphaFoldDB" id="A0A948TF55"/>
<dbReference type="PANTHER" id="PTHR11632">
    <property type="entry name" value="SUCCINATE DEHYDROGENASE 2 FLAVOPROTEIN SUBUNIT"/>
    <property type="match status" value="1"/>
</dbReference>
<comment type="subcellular location">
    <subcellularLocation>
        <location evidence="2">Cell inner membrane</location>
        <topology evidence="2">Peripheral membrane protein</topology>
        <orientation evidence="2">Cytoplasmic side</orientation>
    </subcellularLocation>
</comment>
<evidence type="ECO:0000256" key="13">
    <source>
        <dbReference type="ARBA" id="ARBA00023136"/>
    </source>
</evidence>
<reference evidence="21" key="2">
    <citation type="submission" date="2021-04" db="EMBL/GenBank/DDBJ databases">
        <authorList>
            <person name="Gilroy R."/>
        </authorList>
    </citation>
    <scope>NUCLEOTIDE SEQUENCE</scope>
    <source>
        <strain evidence="21">378</strain>
    </source>
</reference>
<evidence type="ECO:0000256" key="1">
    <source>
        <dbReference type="ARBA" id="ARBA00001974"/>
    </source>
</evidence>
<evidence type="ECO:0000256" key="12">
    <source>
        <dbReference type="ARBA" id="ARBA00023002"/>
    </source>
</evidence>
<feature type="binding site" evidence="17">
    <location>
        <position position="391"/>
    </location>
    <ligand>
        <name>substrate</name>
    </ligand>
</feature>
<dbReference type="GO" id="GO:0008177">
    <property type="term" value="F:succinate dehydrogenase (quinone) activity"/>
    <property type="evidence" value="ECO:0007669"/>
    <property type="project" value="UniProtKB-EC"/>
</dbReference>
<evidence type="ECO:0000256" key="17">
    <source>
        <dbReference type="PIRSR" id="PIRSR630664-51"/>
    </source>
</evidence>
<evidence type="ECO:0000256" key="15">
    <source>
        <dbReference type="ARBA" id="ARBA00049220"/>
    </source>
</evidence>